<dbReference type="STRING" id="77635.BISU_0537"/>
<feature type="transmembrane region" description="Helical" evidence="7">
    <location>
        <begin position="370"/>
        <end position="390"/>
    </location>
</feature>
<dbReference type="AlphaFoldDB" id="A0A087E9S9"/>
<evidence type="ECO:0000256" key="1">
    <source>
        <dbReference type="ARBA" id="ARBA00004651"/>
    </source>
</evidence>
<dbReference type="PANTHER" id="PTHR30572:SF4">
    <property type="entry name" value="ABC TRANSPORTER PERMEASE YTRF"/>
    <property type="match status" value="1"/>
</dbReference>
<evidence type="ECO:0000256" key="7">
    <source>
        <dbReference type="SAM" id="Phobius"/>
    </source>
</evidence>
<dbReference type="InterPro" id="IPR025857">
    <property type="entry name" value="MacB_PCD"/>
</dbReference>
<evidence type="ECO:0000256" key="3">
    <source>
        <dbReference type="ARBA" id="ARBA00022692"/>
    </source>
</evidence>
<evidence type="ECO:0000313" key="10">
    <source>
        <dbReference type="EMBL" id="KFJ04530.1"/>
    </source>
</evidence>
<keyword evidence="11" id="KW-1185">Reference proteome</keyword>
<comment type="caution">
    <text evidence="10">The sequence shown here is derived from an EMBL/GenBank/DDBJ whole genome shotgun (WGS) entry which is preliminary data.</text>
</comment>
<dbReference type="Pfam" id="PF02687">
    <property type="entry name" value="FtsX"/>
    <property type="match status" value="1"/>
</dbReference>
<accession>A0A087E9S9</accession>
<keyword evidence="4 7" id="KW-1133">Transmembrane helix</keyword>
<keyword evidence="2" id="KW-1003">Cell membrane</keyword>
<feature type="transmembrane region" description="Helical" evidence="7">
    <location>
        <begin position="327"/>
        <end position="350"/>
    </location>
</feature>
<evidence type="ECO:0000256" key="4">
    <source>
        <dbReference type="ARBA" id="ARBA00022989"/>
    </source>
</evidence>
<dbReference type="OrthoDB" id="9780560at2"/>
<dbReference type="InterPro" id="IPR003838">
    <property type="entry name" value="ABC3_permease_C"/>
</dbReference>
<sequence length="409" mass="42217">MKARDLIAETGSALKANKGKSALTILGIVIGITAVITMTSLVGGIRDALVSEMGMNAARAISIYPYNGSGINDDQLAAMREQLPDYEYLSPTNYGSAQEIAAPTTAEKLSASITGVDEHYFDVSGLKIAQGRAFTQSESAEGSMSVILDKQAVQKLFGSSNENPVGKIVTLDGTEATVVGVVENSALMGGGGGGNGSLNIYMPVSTVSLRFSSSGTGYQQIFGLAKQGVDVAKLTEQSKVAAAKILRILADQIDQELSVSSAQSVIDQMSSFMGAFQLLAGAVAGISLLVGGIGIMNMMLTNVTERIREIGLRRALGATRHDVTAQFLAEAIAITVMGGLIGTVLGYGLSMSLSGLVGGMVGGMAIAPSVSAQSVMLAVGICIAVGVIFGNYPARRAARLDPVDALRHQ</sequence>
<protein>
    <submittedName>
        <fullName evidence="10">ABC-type antimicrobial peptide transport system, permease component</fullName>
    </submittedName>
</protein>
<comment type="similarity">
    <text evidence="6">Belongs to the ABC-4 integral membrane protein family.</text>
</comment>
<gene>
    <name evidence="10" type="ORF">BISU_0537</name>
</gene>
<dbReference type="GO" id="GO:0022857">
    <property type="term" value="F:transmembrane transporter activity"/>
    <property type="evidence" value="ECO:0007669"/>
    <property type="project" value="TreeGrafter"/>
</dbReference>
<organism evidence="10 11">
    <name type="scientific">Bifidobacterium subtile</name>
    <dbReference type="NCBI Taxonomy" id="77635"/>
    <lineage>
        <taxon>Bacteria</taxon>
        <taxon>Bacillati</taxon>
        <taxon>Actinomycetota</taxon>
        <taxon>Actinomycetes</taxon>
        <taxon>Bifidobacteriales</taxon>
        <taxon>Bifidobacteriaceae</taxon>
        <taxon>Bifidobacterium</taxon>
    </lineage>
</organism>
<feature type="transmembrane region" description="Helical" evidence="7">
    <location>
        <begin position="21"/>
        <end position="45"/>
    </location>
</feature>
<evidence type="ECO:0000256" key="5">
    <source>
        <dbReference type="ARBA" id="ARBA00023136"/>
    </source>
</evidence>
<dbReference type="PANTHER" id="PTHR30572">
    <property type="entry name" value="MEMBRANE COMPONENT OF TRANSPORTER-RELATED"/>
    <property type="match status" value="1"/>
</dbReference>
<evidence type="ECO:0000259" key="8">
    <source>
        <dbReference type="Pfam" id="PF02687"/>
    </source>
</evidence>
<evidence type="ECO:0000256" key="2">
    <source>
        <dbReference type="ARBA" id="ARBA00022475"/>
    </source>
</evidence>
<dbReference type="Proteomes" id="UP000029055">
    <property type="component" value="Unassembled WGS sequence"/>
</dbReference>
<evidence type="ECO:0000259" key="9">
    <source>
        <dbReference type="Pfam" id="PF12704"/>
    </source>
</evidence>
<dbReference type="Pfam" id="PF12704">
    <property type="entry name" value="MacB_PCD"/>
    <property type="match status" value="1"/>
</dbReference>
<feature type="transmembrane region" description="Helical" evidence="7">
    <location>
        <begin position="278"/>
        <end position="300"/>
    </location>
</feature>
<keyword evidence="5 7" id="KW-0472">Membrane</keyword>
<comment type="subcellular location">
    <subcellularLocation>
        <location evidence="1">Cell membrane</location>
        <topology evidence="1">Multi-pass membrane protein</topology>
    </subcellularLocation>
</comment>
<dbReference type="EMBL" id="JGZR01000003">
    <property type="protein sequence ID" value="KFJ04530.1"/>
    <property type="molecule type" value="Genomic_DNA"/>
</dbReference>
<keyword evidence="3 7" id="KW-0812">Transmembrane</keyword>
<evidence type="ECO:0000256" key="6">
    <source>
        <dbReference type="ARBA" id="ARBA00038076"/>
    </source>
</evidence>
<evidence type="ECO:0000313" key="11">
    <source>
        <dbReference type="Proteomes" id="UP000029055"/>
    </source>
</evidence>
<dbReference type="eggNOG" id="COG0577">
    <property type="taxonomic scope" value="Bacteria"/>
</dbReference>
<feature type="domain" description="MacB-like periplasmic core" evidence="9">
    <location>
        <begin position="21"/>
        <end position="237"/>
    </location>
</feature>
<name>A0A087E9S9_9BIFI</name>
<feature type="domain" description="ABC3 transporter permease C-terminal" evidence="8">
    <location>
        <begin position="282"/>
        <end position="402"/>
    </location>
</feature>
<dbReference type="RefSeq" id="WP_024462859.1">
    <property type="nucleotide sequence ID" value="NZ_CP062939.1"/>
</dbReference>
<proteinExistence type="inferred from homology"/>
<dbReference type="InterPro" id="IPR050250">
    <property type="entry name" value="Macrolide_Exporter_MacB"/>
</dbReference>
<dbReference type="GO" id="GO:0005886">
    <property type="term" value="C:plasma membrane"/>
    <property type="evidence" value="ECO:0007669"/>
    <property type="project" value="UniProtKB-SubCell"/>
</dbReference>
<reference evidence="10 11" key="1">
    <citation type="submission" date="2014-03" db="EMBL/GenBank/DDBJ databases">
        <title>Genomics of Bifidobacteria.</title>
        <authorList>
            <person name="Ventura M."/>
            <person name="Milani C."/>
            <person name="Lugli G.A."/>
        </authorList>
    </citation>
    <scope>NUCLEOTIDE SEQUENCE [LARGE SCALE GENOMIC DNA]</scope>
    <source>
        <strain evidence="10 11">LMG 11597</strain>
    </source>
</reference>